<dbReference type="PANTHER" id="PTHR31739">
    <property type="entry name" value="ENT-COPALYL DIPHOSPHATE SYNTHASE, CHLOROPLASTIC"/>
    <property type="match status" value="1"/>
</dbReference>
<dbReference type="Proteomes" id="UP000008311">
    <property type="component" value="Unassembled WGS sequence"/>
</dbReference>
<evidence type="ECO:0000259" key="6">
    <source>
        <dbReference type="Pfam" id="PF03936"/>
    </source>
</evidence>
<gene>
    <name evidence="7" type="ORF">RCOM_1062270</name>
</gene>
<keyword evidence="4 7" id="KW-0456">Lyase</keyword>
<dbReference type="Gene3D" id="1.10.600.10">
    <property type="entry name" value="Farnesyl Diphosphate Synthase"/>
    <property type="match status" value="1"/>
</dbReference>
<dbReference type="PANTHER" id="PTHR31739:SF25">
    <property type="entry name" value="(E,E)-GERANYLLINALOOL SYNTHASE"/>
    <property type="match status" value="1"/>
</dbReference>
<dbReference type="STRING" id="3988.B9S5Y1"/>
<dbReference type="eggNOG" id="ENOG502REU3">
    <property type="taxonomic scope" value="Eukaryota"/>
</dbReference>
<feature type="compositionally biased region" description="Pro residues" evidence="5">
    <location>
        <begin position="261"/>
        <end position="278"/>
    </location>
</feature>
<evidence type="ECO:0000256" key="1">
    <source>
        <dbReference type="ARBA" id="ARBA00001946"/>
    </source>
</evidence>
<evidence type="ECO:0000256" key="4">
    <source>
        <dbReference type="ARBA" id="ARBA00023239"/>
    </source>
</evidence>
<proteinExistence type="predicted"/>
<dbReference type="EMBL" id="EQ973877">
    <property type="protein sequence ID" value="EEF40890.1"/>
    <property type="molecule type" value="Genomic_DNA"/>
</dbReference>
<dbReference type="InParanoid" id="B9S5Y1"/>
<accession>B9S5Y1</accession>
<evidence type="ECO:0000256" key="5">
    <source>
        <dbReference type="SAM" id="MobiDB-lite"/>
    </source>
</evidence>
<organism evidence="7 8">
    <name type="scientific">Ricinus communis</name>
    <name type="common">Castor bean</name>
    <dbReference type="NCBI Taxonomy" id="3988"/>
    <lineage>
        <taxon>Eukaryota</taxon>
        <taxon>Viridiplantae</taxon>
        <taxon>Streptophyta</taxon>
        <taxon>Embryophyta</taxon>
        <taxon>Tracheophyta</taxon>
        <taxon>Spermatophyta</taxon>
        <taxon>Magnoliopsida</taxon>
        <taxon>eudicotyledons</taxon>
        <taxon>Gunneridae</taxon>
        <taxon>Pentapetalae</taxon>
        <taxon>rosids</taxon>
        <taxon>fabids</taxon>
        <taxon>Malpighiales</taxon>
        <taxon>Euphorbiaceae</taxon>
        <taxon>Acalyphoideae</taxon>
        <taxon>Acalypheae</taxon>
        <taxon>Ricinus</taxon>
    </lineage>
</organism>
<dbReference type="EC" id="4.2.3.19" evidence="7"/>
<dbReference type="GO" id="GO:0016101">
    <property type="term" value="P:diterpenoid metabolic process"/>
    <property type="evidence" value="ECO:0007669"/>
    <property type="project" value="UniProtKB-ARBA"/>
</dbReference>
<reference evidence="8" key="1">
    <citation type="journal article" date="2010" name="Nat. Biotechnol.">
        <title>Draft genome sequence of the oilseed species Ricinus communis.</title>
        <authorList>
            <person name="Chan A.P."/>
            <person name="Crabtree J."/>
            <person name="Zhao Q."/>
            <person name="Lorenzi H."/>
            <person name="Orvis J."/>
            <person name="Puiu D."/>
            <person name="Melake-Berhan A."/>
            <person name="Jones K.M."/>
            <person name="Redman J."/>
            <person name="Chen G."/>
            <person name="Cahoon E.B."/>
            <person name="Gedil M."/>
            <person name="Stanke M."/>
            <person name="Haas B.J."/>
            <person name="Wortman J.R."/>
            <person name="Fraser-Liggett C.M."/>
            <person name="Ravel J."/>
            <person name="Rabinowicz P.D."/>
        </authorList>
    </citation>
    <scope>NUCLEOTIDE SEQUENCE [LARGE SCALE GENOMIC DNA]</scope>
    <source>
        <strain evidence="8">cv. Hale</strain>
    </source>
</reference>
<feature type="domain" description="Terpene synthase metal-binding" evidence="6">
    <location>
        <begin position="1"/>
        <end position="197"/>
    </location>
</feature>
<dbReference type="GO" id="GO:0016114">
    <property type="term" value="P:terpenoid biosynthetic process"/>
    <property type="evidence" value="ECO:0007669"/>
    <property type="project" value="InterPro"/>
</dbReference>
<feature type="region of interest" description="Disordered" evidence="5">
    <location>
        <begin position="261"/>
        <end position="285"/>
    </location>
</feature>
<dbReference type="AlphaFoldDB" id="B9S5Y1"/>
<evidence type="ECO:0000256" key="2">
    <source>
        <dbReference type="ARBA" id="ARBA00022723"/>
    </source>
</evidence>
<keyword evidence="8" id="KW-1185">Reference proteome</keyword>
<sequence>MIIAKSAIIITVADDFYDMEGSLGELQELTDAVQRWDAKGLSGYSRYIFDVLDDLVREMSAKYLEQHGIDDITNRLRYIWYETFNAWFTEAKWSRSGFIPSAQEYLETGMISIATHTLLLPGSCFLKSKYNLNPTQHETITKLVMIIPRLLNDIQSIEKEQKEGKVNFVLLHLKENPEAKIEDSIAYVKGILDEKKRQFIEQALVNGFNDLPKECRHLHLSCLKVFQMFFDSSNRYDSNTEMLQDIQKAIYLPLQVGPPRPLKLPAETPGPPLMPPAPQRSGSPERNQLVASYNYSDQRIKRYGINFASKRNIWPRTKDRSMAMPMPFNFRLCFI</sequence>
<evidence type="ECO:0000313" key="7">
    <source>
        <dbReference type="EMBL" id="EEF40890.1"/>
    </source>
</evidence>
<evidence type="ECO:0000313" key="8">
    <source>
        <dbReference type="Proteomes" id="UP000008311"/>
    </source>
</evidence>
<dbReference type="FunFam" id="1.10.600.10:FF:000036">
    <property type="entry name" value="cis-abienol synthase, chloroplastic"/>
    <property type="match status" value="1"/>
</dbReference>
<dbReference type="InterPro" id="IPR005630">
    <property type="entry name" value="Terpene_synthase_metal-bd"/>
</dbReference>
<dbReference type="SUPFAM" id="SSF48576">
    <property type="entry name" value="Terpenoid synthases"/>
    <property type="match status" value="1"/>
</dbReference>
<evidence type="ECO:0000256" key="3">
    <source>
        <dbReference type="ARBA" id="ARBA00022842"/>
    </source>
</evidence>
<protein>
    <submittedName>
        <fullName evidence="7">Ent-kaurene synthase, putative</fullName>
        <ecNumber evidence="7">4.2.3.19</ecNumber>
    </submittedName>
</protein>
<keyword evidence="2" id="KW-0479">Metal-binding</keyword>
<name>B9S5Y1_RICCO</name>
<dbReference type="Pfam" id="PF03936">
    <property type="entry name" value="Terpene_synth_C"/>
    <property type="match status" value="1"/>
</dbReference>
<dbReference type="InterPro" id="IPR008949">
    <property type="entry name" value="Isoprenoid_synthase_dom_sf"/>
</dbReference>
<keyword evidence="3" id="KW-0460">Magnesium</keyword>
<dbReference type="InterPro" id="IPR050148">
    <property type="entry name" value="Terpene_synthase-like"/>
</dbReference>
<comment type="cofactor">
    <cofactor evidence="1">
        <name>Mg(2+)</name>
        <dbReference type="ChEBI" id="CHEBI:18420"/>
    </cofactor>
</comment>
<dbReference type="GO" id="GO:0000287">
    <property type="term" value="F:magnesium ion binding"/>
    <property type="evidence" value="ECO:0007669"/>
    <property type="project" value="InterPro"/>
</dbReference>
<dbReference type="GO" id="GO:0009899">
    <property type="term" value="F:ent-kaurene synthase activity"/>
    <property type="evidence" value="ECO:0007669"/>
    <property type="project" value="UniProtKB-EC"/>
</dbReference>